<sequence length="395" mass="45893">MLGDSNMRSIYRDLIYLLVYGGIIPAEMLRRPKPRRAGHCGDRVIELSREDTAGRDFVEVRAFECDGLCIRYSFITKVYSSIVRRELKAIEDGEAPIPHVNFSKTLDQSAKQCVQDRDFWWLMHSWGAKQEDKYKKNMVDLFQHLRCLLPDDTLMIWLTTLPVSTEKIRGGVMIKQLEFVQHSMEFMIMEANKFAQELCMAFDFNLLDLHYYMRFQLQRRTKDGLHWEPPAVRMMTNFILSHIALSFGKTLPGNTRSVLLKEAVCLAREAKSSSEDKPEINLDQEIRKTILNVQKQSDPYQKLNRNHEGRRKVTKRVKSHGRRSLRKDSDHPEKSSVQNIKPYSSGLDRAPVSKGSEHVKEVTTCYSERTSKFHNCLAGKYSTRRPPLVPNNTYE</sequence>
<reference evidence="3 4" key="1">
    <citation type="submission" date="2018-04" db="EMBL/GenBank/DDBJ databases">
        <authorList>
            <person name="Zhang X."/>
            <person name="Yuan J."/>
            <person name="Li F."/>
            <person name="Xiang J."/>
        </authorList>
    </citation>
    <scope>NUCLEOTIDE SEQUENCE [LARGE SCALE GENOMIC DNA]</scope>
    <source>
        <tissue evidence="3">Muscle</tissue>
    </source>
</reference>
<reference evidence="3 4" key="2">
    <citation type="submission" date="2019-01" db="EMBL/GenBank/DDBJ databases">
        <title>The decoding of complex shrimp genome reveals the adaptation for benthos swimmer, frequently molting mechanism and breeding impact on genome.</title>
        <authorList>
            <person name="Sun Y."/>
            <person name="Gao Y."/>
            <person name="Yu Y."/>
        </authorList>
    </citation>
    <scope>NUCLEOTIDE SEQUENCE [LARGE SCALE GENOMIC DNA]</scope>
    <source>
        <tissue evidence="3">Muscle</tissue>
    </source>
</reference>
<accession>A0A3R7LY28</accession>
<proteinExistence type="inferred from homology"/>
<comment type="similarity">
    <text evidence="1">Belongs to the PC-esterase family.</text>
</comment>
<protein>
    <recommendedName>
        <fullName evidence="5">PC-esterase domain-containing protein 1A</fullName>
    </recommendedName>
</protein>
<dbReference type="PANTHER" id="PTHR14469:SF0">
    <property type="entry name" value="FAMILY WITH SEQUENCE SIMILARITY 113"/>
    <property type="match status" value="1"/>
</dbReference>
<evidence type="ECO:0008006" key="5">
    <source>
        <dbReference type="Google" id="ProtNLM"/>
    </source>
</evidence>
<evidence type="ECO:0000256" key="2">
    <source>
        <dbReference type="SAM" id="MobiDB-lite"/>
    </source>
</evidence>
<dbReference type="EMBL" id="QCYY01002971">
    <property type="protein sequence ID" value="ROT66240.1"/>
    <property type="molecule type" value="Genomic_DNA"/>
</dbReference>
<name>A0A3R7LY28_PENVA</name>
<feature type="region of interest" description="Disordered" evidence="2">
    <location>
        <begin position="296"/>
        <end position="360"/>
    </location>
</feature>
<keyword evidence="4" id="KW-1185">Reference proteome</keyword>
<dbReference type="SUPFAM" id="SSF52266">
    <property type="entry name" value="SGNH hydrolase"/>
    <property type="match status" value="1"/>
</dbReference>
<comment type="caution">
    <text evidence="3">The sequence shown here is derived from an EMBL/GenBank/DDBJ whole genome shotgun (WGS) entry which is preliminary data.</text>
</comment>
<dbReference type="PANTHER" id="PTHR14469">
    <property type="entry name" value="SARCOMA ANTIGEN NY-SAR-23"/>
    <property type="match status" value="1"/>
</dbReference>
<dbReference type="OrthoDB" id="9975373at2759"/>
<feature type="compositionally biased region" description="Basic residues" evidence="2">
    <location>
        <begin position="308"/>
        <end position="325"/>
    </location>
</feature>
<dbReference type="AlphaFoldDB" id="A0A3R7LY28"/>
<dbReference type="Proteomes" id="UP000283509">
    <property type="component" value="Unassembled WGS sequence"/>
</dbReference>
<evidence type="ECO:0000313" key="3">
    <source>
        <dbReference type="EMBL" id="ROT66240.1"/>
    </source>
</evidence>
<gene>
    <name evidence="3" type="ORF">C7M84_015762</name>
</gene>
<organism evidence="3 4">
    <name type="scientific">Penaeus vannamei</name>
    <name type="common">Whiteleg shrimp</name>
    <name type="synonym">Litopenaeus vannamei</name>
    <dbReference type="NCBI Taxonomy" id="6689"/>
    <lineage>
        <taxon>Eukaryota</taxon>
        <taxon>Metazoa</taxon>
        <taxon>Ecdysozoa</taxon>
        <taxon>Arthropoda</taxon>
        <taxon>Crustacea</taxon>
        <taxon>Multicrustacea</taxon>
        <taxon>Malacostraca</taxon>
        <taxon>Eumalacostraca</taxon>
        <taxon>Eucarida</taxon>
        <taxon>Decapoda</taxon>
        <taxon>Dendrobranchiata</taxon>
        <taxon>Penaeoidea</taxon>
        <taxon>Penaeidae</taxon>
        <taxon>Penaeus</taxon>
    </lineage>
</organism>
<evidence type="ECO:0000256" key="1">
    <source>
        <dbReference type="ARBA" id="ARBA00037957"/>
    </source>
</evidence>
<evidence type="ECO:0000313" key="4">
    <source>
        <dbReference type="Proteomes" id="UP000283509"/>
    </source>
</evidence>